<evidence type="ECO:0000313" key="3">
    <source>
        <dbReference type="Proteomes" id="UP000255335"/>
    </source>
</evidence>
<reference evidence="2 3" key="1">
    <citation type="submission" date="2018-06" db="EMBL/GenBank/DDBJ databases">
        <authorList>
            <consortium name="Pathogen Informatics"/>
            <person name="Doyle S."/>
        </authorList>
    </citation>
    <scope>NUCLEOTIDE SEQUENCE [LARGE SCALE GENOMIC DNA]</scope>
    <source>
        <strain evidence="2 3">NCTC12221</strain>
    </source>
</reference>
<sequence>MLKDKNIVITGCNKGIGRATLELCAKNGANIIAINRIQDSNSQKELENLARKYNVNLALFYADFSNEAEVMNAANEILKLKVALDGLVNNVGIVGEARLFSMTKIEEIKEVFQVNFFSPLLLTQRLLKNMIRHKSGSIVNLSSVAALDGIPGSLEYVSSKASLIGATKKLASELAPFHIRVNALAPSITDTNMPMLMSDCLKETTIQNIALKRMATPNEIAEVIVFLLSSKSSFVNGEVIRVDGGKA</sequence>
<dbReference type="PANTHER" id="PTHR42760:SF78">
    <property type="entry name" value="3-OXOACYL-[ACYL-CARRIER-PROTEIN] REDUCTASE [NADH]"/>
    <property type="match status" value="1"/>
</dbReference>
<dbReference type="Pfam" id="PF13561">
    <property type="entry name" value="adh_short_C2"/>
    <property type="match status" value="1"/>
</dbReference>
<proteinExistence type="inferred from homology"/>
<dbReference type="PRINTS" id="PR00081">
    <property type="entry name" value="GDHRDH"/>
</dbReference>
<dbReference type="AlphaFoldDB" id="A0A377JLV3"/>
<dbReference type="RefSeq" id="WP_115025522.1">
    <property type="nucleotide sequence ID" value="NZ_UGHZ01000001.1"/>
</dbReference>
<protein>
    <submittedName>
        <fullName evidence="2">3-oxoacyl-[acyl-carrier-protein] reductase</fullName>
        <ecNumber evidence="2">1.1.1.100</ecNumber>
    </submittedName>
</protein>
<dbReference type="InterPro" id="IPR036291">
    <property type="entry name" value="NAD(P)-bd_dom_sf"/>
</dbReference>
<organism evidence="2 3">
    <name type="scientific">Helicobacter cinaedi</name>
    <dbReference type="NCBI Taxonomy" id="213"/>
    <lineage>
        <taxon>Bacteria</taxon>
        <taxon>Pseudomonadati</taxon>
        <taxon>Campylobacterota</taxon>
        <taxon>Epsilonproteobacteria</taxon>
        <taxon>Campylobacterales</taxon>
        <taxon>Helicobacteraceae</taxon>
        <taxon>Helicobacter</taxon>
    </lineage>
</organism>
<evidence type="ECO:0000256" key="1">
    <source>
        <dbReference type="ARBA" id="ARBA00006484"/>
    </source>
</evidence>
<dbReference type="EC" id="1.1.1.100" evidence="2"/>
<dbReference type="SUPFAM" id="SSF51735">
    <property type="entry name" value="NAD(P)-binding Rossmann-fold domains"/>
    <property type="match status" value="1"/>
</dbReference>
<accession>A0A377JLV3</accession>
<dbReference type="FunFam" id="3.40.50.720:FF:000084">
    <property type="entry name" value="Short-chain dehydrogenase reductase"/>
    <property type="match status" value="1"/>
</dbReference>
<dbReference type="InterPro" id="IPR002347">
    <property type="entry name" value="SDR_fam"/>
</dbReference>
<dbReference type="GO" id="GO:0004316">
    <property type="term" value="F:3-oxoacyl-[acyl-carrier-protein] reductase (NADPH) activity"/>
    <property type="evidence" value="ECO:0007669"/>
    <property type="project" value="UniProtKB-EC"/>
</dbReference>
<keyword evidence="2" id="KW-0560">Oxidoreductase</keyword>
<dbReference type="CDD" id="cd05233">
    <property type="entry name" value="SDR_c"/>
    <property type="match status" value="1"/>
</dbReference>
<dbReference type="Proteomes" id="UP000255335">
    <property type="component" value="Unassembled WGS sequence"/>
</dbReference>
<dbReference type="Gene3D" id="3.40.50.720">
    <property type="entry name" value="NAD(P)-binding Rossmann-like Domain"/>
    <property type="match status" value="1"/>
</dbReference>
<dbReference type="EMBL" id="UGHZ01000001">
    <property type="protein sequence ID" value="STP08667.1"/>
    <property type="molecule type" value="Genomic_DNA"/>
</dbReference>
<dbReference type="PANTHER" id="PTHR42760">
    <property type="entry name" value="SHORT-CHAIN DEHYDROGENASES/REDUCTASES FAMILY MEMBER"/>
    <property type="match status" value="1"/>
</dbReference>
<dbReference type="PRINTS" id="PR00080">
    <property type="entry name" value="SDRFAMILY"/>
</dbReference>
<gene>
    <name evidence="2" type="primary">fabG_1</name>
    <name evidence="2" type="ORF">NCTC12221_00079</name>
</gene>
<comment type="similarity">
    <text evidence="1">Belongs to the short-chain dehydrogenases/reductases (SDR) family.</text>
</comment>
<name>A0A377JLV3_9HELI</name>
<evidence type="ECO:0000313" key="2">
    <source>
        <dbReference type="EMBL" id="STP08667.1"/>
    </source>
</evidence>